<dbReference type="PANTHER" id="PTHR13878:SF91">
    <property type="entry name" value="FAD BINDING DOMAIN PROTEIN (AFU_ORTHOLOGUE AFUA_6G12070)-RELATED"/>
    <property type="match status" value="1"/>
</dbReference>
<dbReference type="EMBL" id="MU005612">
    <property type="protein sequence ID" value="KAF2678436.1"/>
    <property type="molecule type" value="Genomic_DNA"/>
</dbReference>
<dbReference type="InterPro" id="IPR050432">
    <property type="entry name" value="FAD-linked_Oxidoreductases_BP"/>
</dbReference>
<keyword evidence="3" id="KW-0732">Signal</keyword>
<dbReference type="Proteomes" id="UP000799291">
    <property type="component" value="Unassembled WGS sequence"/>
</dbReference>
<dbReference type="Pfam" id="PF01565">
    <property type="entry name" value="FAD_binding_4"/>
    <property type="match status" value="1"/>
</dbReference>
<dbReference type="InterPro" id="IPR012951">
    <property type="entry name" value="BBE"/>
</dbReference>
<evidence type="ECO:0000313" key="5">
    <source>
        <dbReference type="EMBL" id="KAF2678436.1"/>
    </source>
</evidence>
<evidence type="ECO:0000256" key="2">
    <source>
        <dbReference type="ARBA" id="ARBA00023002"/>
    </source>
</evidence>
<dbReference type="PANTHER" id="PTHR13878">
    <property type="entry name" value="GULONOLACTONE OXIDASE"/>
    <property type="match status" value="1"/>
</dbReference>
<evidence type="ECO:0000259" key="4">
    <source>
        <dbReference type="PROSITE" id="PS51387"/>
    </source>
</evidence>
<feature type="chain" id="PRO_5026129442" evidence="3">
    <location>
        <begin position="21"/>
        <end position="623"/>
    </location>
</feature>
<dbReference type="InterPro" id="IPR006094">
    <property type="entry name" value="Oxid_FAD_bind_N"/>
</dbReference>
<sequence>MLSISRALFLTAFTARSTLAYNFLYEGVQLEDGDVANNSDIAFGKLPGSPSAKCKTFPGDSHWPSSERWDAFNASLGGALVRGIPPAAACYEGPYEDAARCEVVRTGSRSSNFVKEDPVIPFQQWTLGNPCPVPASNQSPGPEGACNISSYPAFAVVASTVKHVQLAVNFARNNNIRLTIKNTGHDFVGRNTGGGALQVYVHPLKAFEFLPSVQIAQYQGRAARVGAALEQYDLVRYQGENNVTILTPGSTTVGALGGYMQGGGFGYLTSKFGLMVDQVLSLEVVTADGRFVHADPGENEDLFWAIRGGGPSNFGIVTSAVIKAHDPVSVTVSSFNLRSNSQLPADLFWEGVNAYFSHLVRINDAKGIGWNNIGTQPPVGSAPRSFTFTGQVTMPGMSADEMSEFMAPIIKDINNLGINISNPKPDWWPTFAAYAGRVAPGEGVGNGRMGSRLFPRSNFVDTSSTEFNATMAAIRSWVEDGGYSFHSVDYHPSLETAGYPGTNSAANPHLRTAIMHATGFDTGSYGPGTTPEQQISQQRRLMQFAQKWRDASPTSGAYMNEANTEEPNFQEAFYGGNYEKLLEIKRKRDPWGAFYAVTGVGSDEWVVEGTSGLPTQQGRLCRV</sequence>
<dbReference type="Gene3D" id="3.40.462.20">
    <property type="match status" value="1"/>
</dbReference>
<organism evidence="5 6">
    <name type="scientific">Lentithecium fluviatile CBS 122367</name>
    <dbReference type="NCBI Taxonomy" id="1168545"/>
    <lineage>
        <taxon>Eukaryota</taxon>
        <taxon>Fungi</taxon>
        <taxon>Dikarya</taxon>
        <taxon>Ascomycota</taxon>
        <taxon>Pezizomycotina</taxon>
        <taxon>Dothideomycetes</taxon>
        <taxon>Pleosporomycetidae</taxon>
        <taxon>Pleosporales</taxon>
        <taxon>Massarineae</taxon>
        <taxon>Lentitheciaceae</taxon>
        <taxon>Lentithecium</taxon>
    </lineage>
</organism>
<evidence type="ECO:0000256" key="1">
    <source>
        <dbReference type="ARBA" id="ARBA00005466"/>
    </source>
</evidence>
<keyword evidence="2" id="KW-0560">Oxidoreductase</keyword>
<dbReference type="GO" id="GO:0071949">
    <property type="term" value="F:FAD binding"/>
    <property type="evidence" value="ECO:0007669"/>
    <property type="project" value="InterPro"/>
</dbReference>
<gene>
    <name evidence="5" type="ORF">K458DRAFT_348562</name>
</gene>
<dbReference type="PROSITE" id="PS51387">
    <property type="entry name" value="FAD_PCMH"/>
    <property type="match status" value="1"/>
</dbReference>
<comment type="similarity">
    <text evidence="1">Belongs to the oxygen-dependent FAD-linked oxidoreductase family.</text>
</comment>
<keyword evidence="6" id="KW-1185">Reference proteome</keyword>
<dbReference type="Gene3D" id="3.30.465.10">
    <property type="match status" value="1"/>
</dbReference>
<dbReference type="GO" id="GO:0016491">
    <property type="term" value="F:oxidoreductase activity"/>
    <property type="evidence" value="ECO:0007669"/>
    <property type="project" value="UniProtKB-KW"/>
</dbReference>
<dbReference type="SUPFAM" id="SSF56176">
    <property type="entry name" value="FAD-binding/transporter-associated domain-like"/>
    <property type="match status" value="1"/>
</dbReference>
<dbReference type="AlphaFoldDB" id="A0A6G1IJM4"/>
<evidence type="ECO:0000313" key="6">
    <source>
        <dbReference type="Proteomes" id="UP000799291"/>
    </source>
</evidence>
<reference evidence="5" key="1">
    <citation type="journal article" date="2020" name="Stud. Mycol.">
        <title>101 Dothideomycetes genomes: a test case for predicting lifestyles and emergence of pathogens.</title>
        <authorList>
            <person name="Haridas S."/>
            <person name="Albert R."/>
            <person name="Binder M."/>
            <person name="Bloem J."/>
            <person name="Labutti K."/>
            <person name="Salamov A."/>
            <person name="Andreopoulos B."/>
            <person name="Baker S."/>
            <person name="Barry K."/>
            <person name="Bills G."/>
            <person name="Bluhm B."/>
            <person name="Cannon C."/>
            <person name="Castanera R."/>
            <person name="Culley D."/>
            <person name="Daum C."/>
            <person name="Ezra D."/>
            <person name="Gonzalez J."/>
            <person name="Henrissat B."/>
            <person name="Kuo A."/>
            <person name="Liang C."/>
            <person name="Lipzen A."/>
            <person name="Lutzoni F."/>
            <person name="Magnuson J."/>
            <person name="Mondo S."/>
            <person name="Nolan M."/>
            <person name="Ohm R."/>
            <person name="Pangilinan J."/>
            <person name="Park H.-J."/>
            <person name="Ramirez L."/>
            <person name="Alfaro M."/>
            <person name="Sun H."/>
            <person name="Tritt A."/>
            <person name="Yoshinaga Y."/>
            <person name="Zwiers L.-H."/>
            <person name="Turgeon B."/>
            <person name="Goodwin S."/>
            <person name="Spatafora J."/>
            <person name="Crous P."/>
            <person name="Grigoriev I."/>
        </authorList>
    </citation>
    <scope>NUCLEOTIDE SEQUENCE</scope>
    <source>
        <strain evidence="5">CBS 122367</strain>
    </source>
</reference>
<proteinExistence type="inferred from homology"/>
<dbReference type="OrthoDB" id="415825at2759"/>
<dbReference type="Pfam" id="PF08031">
    <property type="entry name" value="BBE"/>
    <property type="match status" value="1"/>
</dbReference>
<name>A0A6G1IJM4_9PLEO</name>
<dbReference type="InterPro" id="IPR016169">
    <property type="entry name" value="FAD-bd_PCMH_sub2"/>
</dbReference>
<evidence type="ECO:0000256" key="3">
    <source>
        <dbReference type="SAM" id="SignalP"/>
    </source>
</evidence>
<dbReference type="InterPro" id="IPR036318">
    <property type="entry name" value="FAD-bd_PCMH-like_sf"/>
</dbReference>
<protein>
    <submittedName>
        <fullName evidence="5">FAD/FMN-containing isoamyl alcohol oxidase-like protein MreA</fullName>
    </submittedName>
</protein>
<dbReference type="InterPro" id="IPR016166">
    <property type="entry name" value="FAD-bd_PCMH"/>
</dbReference>
<accession>A0A6G1IJM4</accession>
<feature type="signal peptide" evidence="3">
    <location>
        <begin position="1"/>
        <end position="20"/>
    </location>
</feature>
<feature type="domain" description="FAD-binding PCMH-type" evidence="4">
    <location>
        <begin position="148"/>
        <end position="327"/>
    </location>
</feature>